<dbReference type="EMBL" id="MU839838">
    <property type="protein sequence ID" value="KAK1753280.1"/>
    <property type="molecule type" value="Genomic_DNA"/>
</dbReference>
<evidence type="ECO:0000256" key="2">
    <source>
        <dbReference type="SAM" id="Phobius"/>
    </source>
</evidence>
<feature type="transmembrane region" description="Helical" evidence="2">
    <location>
        <begin position="136"/>
        <end position="156"/>
    </location>
</feature>
<feature type="region of interest" description="Disordered" evidence="1">
    <location>
        <begin position="58"/>
        <end position="85"/>
    </location>
</feature>
<evidence type="ECO:0000256" key="1">
    <source>
        <dbReference type="SAM" id="MobiDB-lite"/>
    </source>
</evidence>
<gene>
    <name evidence="3" type="ORF">QBC47DRAFT_404637</name>
</gene>
<keyword evidence="2" id="KW-0472">Membrane</keyword>
<evidence type="ECO:0000313" key="3">
    <source>
        <dbReference type="EMBL" id="KAK1753280.1"/>
    </source>
</evidence>
<keyword evidence="2" id="KW-0812">Transmembrane</keyword>
<reference evidence="3" key="1">
    <citation type="submission" date="2023-06" db="EMBL/GenBank/DDBJ databases">
        <title>Genome-scale phylogeny and comparative genomics of the fungal order Sordariales.</title>
        <authorList>
            <consortium name="Lawrence Berkeley National Laboratory"/>
            <person name="Hensen N."/>
            <person name="Bonometti L."/>
            <person name="Westerberg I."/>
            <person name="Brannstrom I.O."/>
            <person name="Guillou S."/>
            <person name="Cros-Aarteil S."/>
            <person name="Calhoun S."/>
            <person name="Haridas S."/>
            <person name="Kuo A."/>
            <person name="Mondo S."/>
            <person name="Pangilinan J."/>
            <person name="Riley R."/>
            <person name="Labutti K."/>
            <person name="Andreopoulos B."/>
            <person name="Lipzen A."/>
            <person name="Chen C."/>
            <person name="Yanf M."/>
            <person name="Daum C."/>
            <person name="Ng V."/>
            <person name="Clum A."/>
            <person name="Steindorff A."/>
            <person name="Ohm R."/>
            <person name="Martin F."/>
            <person name="Silar P."/>
            <person name="Natvig D."/>
            <person name="Lalanne C."/>
            <person name="Gautier V."/>
            <person name="Ament-Velasquez S.L."/>
            <person name="Kruys A."/>
            <person name="Hutchinson M.I."/>
            <person name="Powell A.J."/>
            <person name="Barry K."/>
            <person name="Miller A.N."/>
            <person name="Grigoriev I.V."/>
            <person name="Debuchy R."/>
            <person name="Gladieux P."/>
            <person name="Thoren M.H."/>
            <person name="Johannesson H."/>
        </authorList>
    </citation>
    <scope>NUCLEOTIDE SEQUENCE</scope>
    <source>
        <strain evidence="3">PSN4</strain>
    </source>
</reference>
<feature type="compositionally biased region" description="Basic residues" evidence="1">
    <location>
        <begin position="58"/>
        <end position="68"/>
    </location>
</feature>
<feature type="region of interest" description="Disordered" evidence="1">
    <location>
        <begin position="251"/>
        <end position="293"/>
    </location>
</feature>
<proteinExistence type="predicted"/>
<feature type="transmembrane region" description="Helical" evidence="2">
    <location>
        <begin position="36"/>
        <end position="52"/>
    </location>
</feature>
<feature type="transmembrane region" description="Helical" evidence="2">
    <location>
        <begin position="96"/>
        <end position="120"/>
    </location>
</feature>
<comment type="caution">
    <text evidence="3">The sequence shown here is derived from an EMBL/GenBank/DDBJ whole genome shotgun (WGS) entry which is preliminary data.</text>
</comment>
<protein>
    <submittedName>
        <fullName evidence="3">Uncharacterized protein</fullName>
    </submittedName>
</protein>
<keyword evidence="2" id="KW-1133">Transmembrane helix</keyword>
<organism evidence="3 4">
    <name type="scientific">Echria macrotheca</name>
    <dbReference type="NCBI Taxonomy" id="438768"/>
    <lineage>
        <taxon>Eukaryota</taxon>
        <taxon>Fungi</taxon>
        <taxon>Dikarya</taxon>
        <taxon>Ascomycota</taxon>
        <taxon>Pezizomycotina</taxon>
        <taxon>Sordariomycetes</taxon>
        <taxon>Sordariomycetidae</taxon>
        <taxon>Sordariales</taxon>
        <taxon>Schizotheciaceae</taxon>
        <taxon>Echria</taxon>
    </lineage>
</organism>
<keyword evidence="4" id="KW-1185">Reference proteome</keyword>
<dbReference type="AlphaFoldDB" id="A0AAJ0B8P7"/>
<evidence type="ECO:0000313" key="4">
    <source>
        <dbReference type="Proteomes" id="UP001239445"/>
    </source>
</evidence>
<dbReference type="Proteomes" id="UP001239445">
    <property type="component" value="Unassembled WGS sequence"/>
</dbReference>
<accession>A0AAJ0B8P7</accession>
<feature type="compositionally biased region" description="Low complexity" evidence="1">
    <location>
        <begin position="276"/>
        <end position="292"/>
    </location>
</feature>
<name>A0AAJ0B8P7_9PEZI</name>
<feature type="compositionally biased region" description="Basic and acidic residues" evidence="1">
    <location>
        <begin position="69"/>
        <end position="80"/>
    </location>
</feature>
<sequence>MADQRAARTVTVAAFVPAFALCVAHAAVTNFELPAVGLVPLAFSSVLGIYLIRTGKTRPPSRARRSIGRHSDDEEAHISPEADEDNNGDAAGAHPFLLFVADVVLAASLMVVLVFTWIAYANTCLYGCWRPREPMLAAYATVPLMLNFTIHAWLALREFAVGVGLVDLIHYLMWHTVPPDCPHCGNQIRPETLKTPPWFRTMSLPAVSLPRPSLASVPRMMSGASGKHVFKAPAWMTGRSQDMAPLLAEGAGTTQQHPPFHDEYDEDAEAVRPSLEVAAQESQGSQSSQAAEVAEEIVVGKKNKGKGADESAF</sequence>